<evidence type="ECO:0000313" key="9">
    <source>
        <dbReference type="Proteomes" id="UP000005239"/>
    </source>
</evidence>
<evidence type="ECO:0000256" key="1">
    <source>
        <dbReference type="ARBA" id="ARBA00004141"/>
    </source>
</evidence>
<organism evidence="8 9">
    <name type="scientific">Pristionchus pacificus</name>
    <name type="common">Parasitic nematode worm</name>
    <dbReference type="NCBI Taxonomy" id="54126"/>
    <lineage>
        <taxon>Eukaryota</taxon>
        <taxon>Metazoa</taxon>
        <taxon>Ecdysozoa</taxon>
        <taxon>Nematoda</taxon>
        <taxon>Chromadorea</taxon>
        <taxon>Rhabditida</taxon>
        <taxon>Rhabditina</taxon>
        <taxon>Diplogasteromorpha</taxon>
        <taxon>Diplogasteroidea</taxon>
        <taxon>Neodiplogasteridae</taxon>
        <taxon>Pristionchus</taxon>
    </lineage>
</organism>
<gene>
    <name evidence="8" type="primary">WBGene00277765</name>
</gene>
<dbReference type="GO" id="GO:1903804">
    <property type="term" value="P:glycine import across plasma membrane"/>
    <property type="evidence" value="ECO:0000318"/>
    <property type="project" value="GO_Central"/>
</dbReference>
<dbReference type="PANTHER" id="PTHR11616">
    <property type="entry name" value="SODIUM/CHLORIDE DEPENDENT TRANSPORTER"/>
    <property type="match status" value="1"/>
</dbReference>
<dbReference type="Pfam" id="PF00209">
    <property type="entry name" value="SNF"/>
    <property type="match status" value="3"/>
</dbReference>
<evidence type="ECO:0000256" key="2">
    <source>
        <dbReference type="ARBA" id="ARBA00022448"/>
    </source>
</evidence>
<dbReference type="EnsemblMetazoa" id="PPA39396.1">
    <property type="protein sequence ID" value="PPA39396.1"/>
    <property type="gene ID" value="WBGene00277765"/>
</dbReference>
<dbReference type="GO" id="GO:0005283">
    <property type="term" value="F:amino acid:sodium symporter activity"/>
    <property type="evidence" value="ECO:0000318"/>
    <property type="project" value="GO_Central"/>
</dbReference>
<dbReference type="PRINTS" id="PR00176">
    <property type="entry name" value="NANEUSMPORT"/>
</dbReference>
<feature type="binding site" evidence="7">
    <location>
        <position position="91"/>
    </location>
    <ligand>
        <name>Na(+)</name>
        <dbReference type="ChEBI" id="CHEBI:29101"/>
        <label>1</label>
    </ligand>
</feature>
<dbReference type="PROSITE" id="PS50267">
    <property type="entry name" value="NA_NEUROTRAN_SYMP_3"/>
    <property type="match status" value="1"/>
</dbReference>
<keyword evidence="7" id="KW-0915">Sodium</keyword>
<keyword evidence="5" id="KW-1133">Transmembrane helix</keyword>
<comment type="subcellular location">
    <subcellularLocation>
        <location evidence="1">Membrane</location>
        <topology evidence="1">Multi-pass membrane protein</topology>
    </subcellularLocation>
</comment>
<dbReference type="SUPFAM" id="SSF161070">
    <property type="entry name" value="SNF-like"/>
    <property type="match status" value="1"/>
</dbReference>
<evidence type="ECO:0000256" key="6">
    <source>
        <dbReference type="ARBA" id="ARBA00023136"/>
    </source>
</evidence>
<proteinExistence type="predicted"/>
<accession>A0A2A6CCC8</accession>
<evidence type="ECO:0000256" key="5">
    <source>
        <dbReference type="ARBA" id="ARBA00022989"/>
    </source>
</evidence>
<keyword evidence="6" id="KW-0472">Membrane</keyword>
<reference evidence="8" key="2">
    <citation type="submission" date="2022-06" db="UniProtKB">
        <authorList>
            <consortium name="EnsemblMetazoa"/>
        </authorList>
    </citation>
    <scope>IDENTIFICATION</scope>
    <source>
        <strain evidence="8">PS312</strain>
    </source>
</reference>
<reference evidence="9" key="1">
    <citation type="journal article" date="2008" name="Nat. Genet.">
        <title>The Pristionchus pacificus genome provides a unique perspective on nematode lifestyle and parasitism.</title>
        <authorList>
            <person name="Dieterich C."/>
            <person name="Clifton S.W."/>
            <person name="Schuster L.N."/>
            <person name="Chinwalla A."/>
            <person name="Delehaunty K."/>
            <person name="Dinkelacker I."/>
            <person name="Fulton L."/>
            <person name="Fulton R."/>
            <person name="Godfrey J."/>
            <person name="Minx P."/>
            <person name="Mitreva M."/>
            <person name="Roeseler W."/>
            <person name="Tian H."/>
            <person name="Witte H."/>
            <person name="Yang S.P."/>
            <person name="Wilson R.K."/>
            <person name="Sommer R.J."/>
        </authorList>
    </citation>
    <scope>NUCLEOTIDE SEQUENCE [LARGE SCALE GENOMIC DNA]</scope>
    <source>
        <strain evidence="9">PS312</strain>
    </source>
</reference>
<dbReference type="InterPro" id="IPR037272">
    <property type="entry name" value="SNS_sf"/>
</dbReference>
<dbReference type="Proteomes" id="UP000005239">
    <property type="component" value="Unassembled WGS sequence"/>
</dbReference>
<keyword evidence="3" id="KW-0812">Transmembrane</keyword>
<keyword evidence="9" id="KW-1185">Reference proteome</keyword>
<keyword evidence="7" id="KW-0479">Metal-binding</keyword>
<dbReference type="OrthoDB" id="5867913at2759"/>
<name>A0A2A6CCC8_PRIPA</name>
<evidence type="ECO:0000256" key="7">
    <source>
        <dbReference type="PIRSR" id="PIRSR600175-1"/>
    </source>
</evidence>
<sequence length="706" mass="78898">MSEDEEKLVGNIISIDYGLLSRENYSSPRGSGCARASNAPPRPDRFKMWFEERSWSNLKLTDDLIEDWRDLWAFKIDFTIVAFSYVWATTNLLNLPKLILENGGLAFVAAYGACLLVCCLPVIVLELSIGQLTGRAPVTAFFNLSPIFKGVGVSQLLFTFLFLVVNTRYLGWLLLYIYHIFWSLWLGRPDLPWMSCKSFPEMISAPCREAGSLSNFTDLSLTKIAVVQKESSLMQFMSALERPTASIDALGHLEVFPLVAYGVIWAVVFCTICFGVRWMGKVLPLFLIVSVSCFFAVLVWKRAAEQSLLATGCGFGAYISIASYCKRSNNLVKDSIKVCFAHVLFSALQVGLVLSLTGYVYKKSGLAPALLIDKGEAQFWHILAYLQDFQNKQVWSGLLLLACALSLLAVFCIFALSLLAGLEDACGEKAGRHWHELATGYLSYVTIWVILAAELLAAGWFYCAHRLGNDLHLMLKYACCWCFGHFLLLFNYILPIVPIGIAMLNARAYDRTAFSDEVRGWQWYECVGAAIALLPLLPIPLFALAAICRVCCCGQKEHGGSFKQLFGTRLRSHVSTSAYADESHYGRHERTLTRSDGTSPPRYAASAPGYLRLPQAPLAEPETFDESSLVFSIFFSILRRVINKVYANKNKKLKVEKWLHLRPALSVPVLCLSLAYYLSEGRMKGVAAKEFVETLQLGEYTFCTDL</sequence>
<evidence type="ECO:0000256" key="4">
    <source>
        <dbReference type="ARBA" id="ARBA00022847"/>
    </source>
</evidence>
<keyword evidence="4" id="KW-0769">Symport</keyword>
<evidence type="ECO:0000313" key="8">
    <source>
        <dbReference type="EnsemblMetazoa" id="PPA39396.1"/>
    </source>
</evidence>
<dbReference type="GO" id="GO:0005886">
    <property type="term" value="C:plasma membrane"/>
    <property type="evidence" value="ECO:0000318"/>
    <property type="project" value="GO_Central"/>
</dbReference>
<dbReference type="GO" id="GO:0015179">
    <property type="term" value="F:L-amino acid transmembrane transporter activity"/>
    <property type="evidence" value="ECO:0000318"/>
    <property type="project" value="GO_Central"/>
</dbReference>
<accession>A0A8R1USA0</accession>
<dbReference type="PANTHER" id="PTHR11616:SF295">
    <property type="entry name" value="SODIUM: NEUROTRANSMITTER SYMPORTER FAMILY"/>
    <property type="match status" value="1"/>
</dbReference>
<dbReference type="GO" id="GO:0046872">
    <property type="term" value="F:metal ion binding"/>
    <property type="evidence" value="ECO:0007669"/>
    <property type="project" value="UniProtKB-KW"/>
</dbReference>
<keyword evidence="2" id="KW-0813">Transport</keyword>
<dbReference type="AlphaFoldDB" id="A0A2A6CCC8"/>
<dbReference type="InterPro" id="IPR000175">
    <property type="entry name" value="Na/ntran_symport"/>
</dbReference>
<evidence type="ECO:0000256" key="3">
    <source>
        <dbReference type="ARBA" id="ARBA00022692"/>
    </source>
</evidence>
<protein>
    <submittedName>
        <fullName evidence="8">Snf-1</fullName>
    </submittedName>
</protein>
<dbReference type="GO" id="GO:0035725">
    <property type="term" value="P:sodium ion transmembrane transport"/>
    <property type="evidence" value="ECO:0000318"/>
    <property type="project" value="GO_Central"/>
</dbReference>